<sequence>MTKEIVMRANHSFLLRRTCVIGVSTSKEDIVRSDSEREELTEEGRIQKELVQRSGARGKDCVGPELGRAALRCLRRGAAGAEAGRGAGCEQLRSGWSVQLEAVHAKLGHAQRLELVRRACTSGAAKAGVRG</sequence>
<organism evidence="1 2">
    <name type="scientific">Colocasia esculenta</name>
    <name type="common">Wild taro</name>
    <name type="synonym">Arum esculentum</name>
    <dbReference type="NCBI Taxonomy" id="4460"/>
    <lineage>
        <taxon>Eukaryota</taxon>
        <taxon>Viridiplantae</taxon>
        <taxon>Streptophyta</taxon>
        <taxon>Embryophyta</taxon>
        <taxon>Tracheophyta</taxon>
        <taxon>Spermatophyta</taxon>
        <taxon>Magnoliopsida</taxon>
        <taxon>Liliopsida</taxon>
        <taxon>Araceae</taxon>
        <taxon>Aroideae</taxon>
        <taxon>Colocasieae</taxon>
        <taxon>Colocasia</taxon>
    </lineage>
</organism>
<dbReference type="AlphaFoldDB" id="A0A843XRE9"/>
<name>A0A843XRE9_COLES</name>
<dbReference type="Proteomes" id="UP000652761">
    <property type="component" value="Unassembled WGS sequence"/>
</dbReference>
<gene>
    <name evidence="1" type="ORF">Taro_055451</name>
</gene>
<reference evidence="1" key="1">
    <citation type="submission" date="2017-07" db="EMBL/GenBank/DDBJ databases">
        <title>Taro Niue Genome Assembly and Annotation.</title>
        <authorList>
            <person name="Atibalentja N."/>
            <person name="Keating K."/>
            <person name="Fields C.J."/>
        </authorList>
    </citation>
    <scope>NUCLEOTIDE SEQUENCE</scope>
    <source>
        <strain evidence="1">Niue_2</strain>
        <tissue evidence="1">Leaf</tissue>
    </source>
</reference>
<evidence type="ECO:0000313" key="1">
    <source>
        <dbReference type="EMBL" id="MQM22399.1"/>
    </source>
</evidence>
<protein>
    <submittedName>
        <fullName evidence="1">Uncharacterized protein</fullName>
    </submittedName>
</protein>
<comment type="caution">
    <text evidence="1">The sequence shown here is derived from an EMBL/GenBank/DDBJ whole genome shotgun (WGS) entry which is preliminary data.</text>
</comment>
<proteinExistence type="predicted"/>
<dbReference type="EMBL" id="NMUH01012846">
    <property type="protein sequence ID" value="MQM22399.1"/>
    <property type="molecule type" value="Genomic_DNA"/>
</dbReference>
<evidence type="ECO:0000313" key="2">
    <source>
        <dbReference type="Proteomes" id="UP000652761"/>
    </source>
</evidence>
<accession>A0A843XRE9</accession>
<keyword evidence="2" id="KW-1185">Reference proteome</keyword>